<dbReference type="AlphaFoldDB" id="A0A1I7TQP1"/>
<feature type="compositionally biased region" description="Basic residues" evidence="1">
    <location>
        <begin position="19"/>
        <end position="30"/>
    </location>
</feature>
<accession>A0A1I7TQP1</accession>
<evidence type="ECO:0000256" key="1">
    <source>
        <dbReference type="SAM" id="MobiDB-lite"/>
    </source>
</evidence>
<keyword evidence="2" id="KW-1185">Reference proteome</keyword>
<feature type="compositionally biased region" description="Basic and acidic residues" evidence="1">
    <location>
        <begin position="1"/>
        <end position="18"/>
    </location>
</feature>
<proteinExistence type="predicted"/>
<dbReference type="Proteomes" id="UP000095282">
    <property type="component" value="Unplaced"/>
</dbReference>
<organism evidence="2 3">
    <name type="scientific">Caenorhabditis tropicalis</name>
    <dbReference type="NCBI Taxonomy" id="1561998"/>
    <lineage>
        <taxon>Eukaryota</taxon>
        <taxon>Metazoa</taxon>
        <taxon>Ecdysozoa</taxon>
        <taxon>Nematoda</taxon>
        <taxon>Chromadorea</taxon>
        <taxon>Rhabditida</taxon>
        <taxon>Rhabditina</taxon>
        <taxon>Rhabditomorpha</taxon>
        <taxon>Rhabditoidea</taxon>
        <taxon>Rhabditidae</taxon>
        <taxon>Peloderinae</taxon>
        <taxon>Caenorhabditis</taxon>
    </lineage>
</organism>
<name>A0A1I7TQP1_9PELO</name>
<evidence type="ECO:0000313" key="3">
    <source>
        <dbReference type="WBParaSite" id="Csp11.Scaffold629.g10811.t1"/>
    </source>
</evidence>
<feature type="region of interest" description="Disordered" evidence="1">
    <location>
        <begin position="1"/>
        <end position="54"/>
    </location>
</feature>
<dbReference type="WBParaSite" id="Csp11.Scaffold629.g10811.t1">
    <property type="protein sequence ID" value="Csp11.Scaffold629.g10811.t1"/>
    <property type="gene ID" value="Csp11.Scaffold629.g10811"/>
</dbReference>
<protein>
    <submittedName>
        <fullName evidence="3">Uncharacterized protein</fullName>
    </submittedName>
</protein>
<reference evidence="3" key="1">
    <citation type="submission" date="2016-11" db="UniProtKB">
        <authorList>
            <consortium name="WormBaseParasite"/>
        </authorList>
    </citation>
    <scope>IDENTIFICATION</scope>
</reference>
<sequence>MHLERDEKKQKENKMIERKLKKVNGRGRRMRGLDESSANRDTSSSDANRKKEEAKGTIKISGVSFNYLFSFFPYYTLYMKQYFIFHTLVMNNRNAIHTNMEEKEKGEKLSIRRKKLFSKNKWNNLYVENGLMKKGLLSEECLTNR</sequence>
<evidence type="ECO:0000313" key="2">
    <source>
        <dbReference type="Proteomes" id="UP000095282"/>
    </source>
</evidence>